<accession>A0AAX2HCX7</accession>
<name>A0AAX2HCX7_9PSED</name>
<sequence>MNPLRADFLMTHRAIAAGATLKWPDKPPTDASDAAATKVLPTQAGIQVTLSAAAMEISALLRRTSVTDPGATAQFGCLTQDLHQQLSMHGKEASALQELPEERTPQRVIMSMQASNYLLTSLYDKEKLHDNVATTNPFKGMDRLSLSHIAFEGGQAFTAIERQVAFMTLTDRDLEFRNQTFDLSDPLNPGDENALWGILASYLRDAQMASGMSESERAWRGWMPADALHAQARSILDRHGQKTVDFPAYSNLKGASDTVLVAMIDQDGISGWVNVPVEMLKPQGLSLRLIEAATKQKNRTF</sequence>
<comment type="caution">
    <text evidence="1">The sequence shown here is derived from an EMBL/GenBank/DDBJ whole genome shotgun (WGS) entry which is preliminary data.</text>
</comment>
<gene>
    <name evidence="1" type="ORF">PLUA15_560043</name>
</gene>
<dbReference type="EMBL" id="OBKZ01000052">
    <property type="protein sequence ID" value="SOB54912.1"/>
    <property type="molecule type" value="Genomic_DNA"/>
</dbReference>
<evidence type="ECO:0000313" key="1">
    <source>
        <dbReference type="EMBL" id="SOB54912.1"/>
    </source>
</evidence>
<reference evidence="1 2" key="1">
    <citation type="submission" date="2017-08" db="EMBL/GenBank/DDBJ databases">
        <authorList>
            <person name="Chaillou S."/>
        </authorList>
    </citation>
    <scope>NUCLEOTIDE SEQUENCE [LARGE SCALE GENOMIC DNA]</scope>
    <source>
        <strain evidence="1 2">MFPA15A1205</strain>
    </source>
</reference>
<dbReference type="AlphaFoldDB" id="A0AAX2HCX7"/>
<evidence type="ECO:0000313" key="2">
    <source>
        <dbReference type="Proteomes" id="UP000219564"/>
    </source>
</evidence>
<protein>
    <submittedName>
        <fullName evidence="1">Uncharacterized protein</fullName>
    </submittedName>
</protein>
<dbReference type="Proteomes" id="UP000219564">
    <property type="component" value="Unassembled WGS sequence"/>
</dbReference>
<organism evidence="1 2">
    <name type="scientific">Pseudomonas lundensis</name>
    <dbReference type="NCBI Taxonomy" id="86185"/>
    <lineage>
        <taxon>Bacteria</taxon>
        <taxon>Pseudomonadati</taxon>
        <taxon>Pseudomonadota</taxon>
        <taxon>Gammaproteobacteria</taxon>
        <taxon>Pseudomonadales</taxon>
        <taxon>Pseudomonadaceae</taxon>
        <taxon>Pseudomonas</taxon>
    </lineage>
</organism>
<proteinExistence type="predicted"/>